<evidence type="ECO:0000256" key="2">
    <source>
        <dbReference type="PROSITE-ProRule" id="PRU01282"/>
    </source>
</evidence>
<gene>
    <name evidence="3" type="ORF">HDF23_004805</name>
</gene>
<dbReference type="EMBL" id="JACHCB010000016">
    <property type="protein sequence ID" value="MBB6112032.1"/>
    <property type="molecule type" value="Genomic_DNA"/>
</dbReference>
<dbReference type="Pfam" id="PF03960">
    <property type="entry name" value="ArsC"/>
    <property type="match status" value="1"/>
</dbReference>
<sequence length="116" mass="13594">MKVYGITNCNTVKKALDWLKENKVDYNFQDFKKLGVSTEKLQEWDSKAGYEKFLNKQGLTWKQLDPQVKESVKTSTDALTLLQQKTSMIKRPVIEDGDFLFFGFDEKVYQSHFLNK</sequence>
<dbReference type="NCBIfam" id="TIGR01617">
    <property type="entry name" value="arsC_related"/>
    <property type="match status" value="1"/>
</dbReference>
<protein>
    <submittedName>
        <fullName evidence="3">Spx/MgsR family transcriptional regulator</fullName>
    </submittedName>
</protein>
<reference evidence="3 4" key="1">
    <citation type="submission" date="2020-08" db="EMBL/GenBank/DDBJ databases">
        <title>Genomic Encyclopedia of Type Strains, Phase IV (KMG-V): Genome sequencing to study the core and pangenomes of soil and plant-associated prokaryotes.</title>
        <authorList>
            <person name="Whitman W."/>
        </authorList>
    </citation>
    <scope>NUCLEOTIDE SEQUENCE [LARGE SCALE GENOMIC DNA]</scope>
    <source>
        <strain evidence="3 4">ANJLi2</strain>
    </source>
</reference>
<dbReference type="InterPro" id="IPR006504">
    <property type="entry name" value="Tscrpt_reg_Spx/MgsR"/>
</dbReference>
<proteinExistence type="inferred from homology"/>
<evidence type="ECO:0000313" key="3">
    <source>
        <dbReference type="EMBL" id="MBB6112032.1"/>
    </source>
</evidence>
<keyword evidence="4" id="KW-1185">Reference proteome</keyword>
<dbReference type="Proteomes" id="UP000541583">
    <property type="component" value="Unassembled WGS sequence"/>
</dbReference>
<organism evidence="3 4">
    <name type="scientific">Mucilaginibacter lappiensis</name>
    <dbReference type="NCBI Taxonomy" id="354630"/>
    <lineage>
        <taxon>Bacteria</taxon>
        <taxon>Pseudomonadati</taxon>
        <taxon>Bacteroidota</taxon>
        <taxon>Sphingobacteriia</taxon>
        <taxon>Sphingobacteriales</taxon>
        <taxon>Sphingobacteriaceae</taxon>
        <taxon>Mucilaginibacter</taxon>
    </lineage>
</organism>
<accession>A0ABR6PQI3</accession>
<dbReference type="RefSeq" id="WP_076377265.1">
    <property type="nucleotide sequence ID" value="NZ_FTMG01000016.1"/>
</dbReference>
<dbReference type="Gene3D" id="3.40.30.10">
    <property type="entry name" value="Glutaredoxin"/>
    <property type="match status" value="1"/>
</dbReference>
<dbReference type="PANTHER" id="PTHR30041:SF8">
    <property type="entry name" value="PROTEIN YFFB"/>
    <property type="match status" value="1"/>
</dbReference>
<dbReference type="InterPro" id="IPR036249">
    <property type="entry name" value="Thioredoxin-like_sf"/>
</dbReference>
<evidence type="ECO:0000313" key="4">
    <source>
        <dbReference type="Proteomes" id="UP000541583"/>
    </source>
</evidence>
<dbReference type="InterPro" id="IPR006660">
    <property type="entry name" value="Arsenate_reductase-like"/>
</dbReference>
<comment type="caution">
    <text evidence="3">The sequence shown here is derived from an EMBL/GenBank/DDBJ whole genome shotgun (WGS) entry which is preliminary data.</text>
</comment>
<name>A0ABR6PQI3_9SPHI</name>
<dbReference type="SUPFAM" id="SSF52833">
    <property type="entry name" value="Thioredoxin-like"/>
    <property type="match status" value="1"/>
</dbReference>
<dbReference type="PROSITE" id="PS51353">
    <property type="entry name" value="ARSC"/>
    <property type="match status" value="1"/>
</dbReference>
<dbReference type="PANTHER" id="PTHR30041">
    <property type="entry name" value="ARSENATE REDUCTASE"/>
    <property type="match status" value="1"/>
</dbReference>
<comment type="similarity">
    <text evidence="1 2">Belongs to the ArsC family.</text>
</comment>
<evidence type="ECO:0000256" key="1">
    <source>
        <dbReference type="ARBA" id="ARBA00007198"/>
    </source>
</evidence>